<dbReference type="RefSeq" id="WP_165894098.1">
    <property type="nucleotide sequence ID" value="NZ_JAAPAP010000026.1"/>
</dbReference>
<feature type="transmembrane region" description="Helical" evidence="1">
    <location>
        <begin position="40"/>
        <end position="60"/>
    </location>
</feature>
<gene>
    <name evidence="2" type="ORF">HA520_20945</name>
</gene>
<evidence type="ECO:0000313" key="2">
    <source>
        <dbReference type="EMBL" id="NHN79709.1"/>
    </source>
</evidence>
<reference evidence="2" key="1">
    <citation type="submission" date="2020-03" db="EMBL/GenBank/DDBJ databases">
        <title>Genome assembly of Azotobacter chroococcum W5.</title>
        <authorList>
            <person name="Kannepalli A."/>
        </authorList>
    </citation>
    <scope>NUCLEOTIDE SEQUENCE</scope>
    <source>
        <strain evidence="2">W5</strain>
    </source>
</reference>
<dbReference type="EMBL" id="JAAPAP010000026">
    <property type="protein sequence ID" value="NHN79709.1"/>
    <property type="molecule type" value="Genomic_DNA"/>
</dbReference>
<feature type="transmembrane region" description="Helical" evidence="1">
    <location>
        <begin position="66"/>
        <end position="87"/>
    </location>
</feature>
<organism evidence="2 3">
    <name type="scientific">Azotobacter chroococcum</name>
    <dbReference type="NCBI Taxonomy" id="353"/>
    <lineage>
        <taxon>Bacteria</taxon>
        <taxon>Pseudomonadati</taxon>
        <taxon>Pseudomonadota</taxon>
        <taxon>Gammaproteobacteria</taxon>
        <taxon>Pseudomonadales</taxon>
        <taxon>Pseudomonadaceae</taxon>
        <taxon>Azotobacter</taxon>
    </lineage>
</organism>
<keyword evidence="1" id="KW-0812">Transmembrane</keyword>
<dbReference type="AlphaFoldDB" id="A0AA43ZA08"/>
<comment type="caution">
    <text evidence="2">The sequence shown here is derived from an EMBL/GenBank/DDBJ whole genome shotgun (WGS) entry which is preliminary data.</text>
</comment>
<name>A0AA43ZA08_9GAMM</name>
<keyword evidence="1" id="KW-0472">Membrane</keyword>
<sequence length="155" mass="17270">MANYTPPVDNDELAKRWLKRARESQLGHYAMVDSQSSKHVTLGLITIIITACLGITNVFTDLPEPFKIGLGILGLIASFVTAMQTFFQFEEKANSHRLAAIEYGKIRRKLEAAIASGIISTDLTNEIRARLDELAANSPNIPEKFHVETKEKVEK</sequence>
<evidence type="ECO:0000313" key="3">
    <source>
        <dbReference type="Proteomes" id="UP000736384"/>
    </source>
</evidence>
<protein>
    <submittedName>
        <fullName evidence="2">SLATT domain-containing protein</fullName>
    </submittedName>
</protein>
<proteinExistence type="predicted"/>
<keyword evidence="1" id="KW-1133">Transmembrane helix</keyword>
<accession>A0AA43ZA08</accession>
<dbReference type="Proteomes" id="UP000736384">
    <property type="component" value="Unassembled WGS sequence"/>
</dbReference>
<evidence type="ECO:0000256" key="1">
    <source>
        <dbReference type="SAM" id="Phobius"/>
    </source>
</evidence>
<dbReference type="NCBIfam" id="NF033632">
    <property type="entry name" value="SLATT_4"/>
    <property type="match status" value="1"/>
</dbReference>